<dbReference type="OrthoDB" id="2836053at2759"/>
<keyword evidence="2" id="KW-1185">Reference proteome</keyword>
<dbReference type="OMA" id="LINSVWR"/>
<protein>
    <submittedName>
        <fullName evidence="1">Uncharacterized protein</fullName>
    </submittedName>
</protein>
<accession>A0A2H3CLK2</accession>
<name>A0A2H3CLK2_ARMGA</name>
<dbReference type="Proteomes" id="UP000217790">
    <property type="component" value="Unassembled WGS sequence"/>
</dbReference>
<dbReference type="EMBL" id="KZ293702">
    <property type="protein sequence ID" value="PBK83915.1"/>
    <property type="molecule type" value="Genomic_DNA"/>
</dbReference>
<reference evidence="2" key="1">
    <citation type="journal article" date="2017" name="Nat. Ecol. Evol.">
        <title>Genome expansion and lineage-specific genetic innovations in the forest pathogenic fungi Armillaria.</title>
        <authorList>
            <person name="Sipos G."/>
            <person name="Prasanna A.N."/>
            <person name="Walter M.C."/>
            <person name="O'Connor E."/>
            <person name="Balint B."/>
            <person name="Krizsan K."/>
            <person name="Kiss B."/>
            <person name="Hess J."/>
            <person name="Varga T."/>
            <person name="Slot J."/>
            <person name="Riley R."/>
            <person name="Boka B."/>
            <person name="Rigling D."/>
            <person name="Barry K."/>
            <person name="Lee J."/>
            <person name="Mihaltcheva S."/>
            <person name="LaButti K."/>
            <person name="Lipzen A."/>
            <person name="Waldron R."/>
            <person name="Moloney N.M."/>
            <person name="Sperisen C."/>
            <person name="Kredics L."/>
            <person name="Vagvoelgyi C."/>
            <person name="Patrignani A."/>
            <person name="Fitzpatrick D."/>
            <person name="Nagy I."/>
            <person name="Doyle S."/>
            <person name="Anderson J.B."/>
            <person name="Grigoriev I.V."/>
            <person name="Gueldener U."/>
            <person name="Muensterkoetter M."/>
            <person name="Nagy L.G."/>
        </authorList>
    </citation>
    <scope>NUCLEOTIDE SEQUENCE [LARGE SCALE GENOMIC DNA]</scope>
    <source>
        <strain evidence="2">Ar21-2</strain>
    </source>
</reference>
<gene>
    <name evidence="1" type="ORF">ARMGADRAFT_622203</name>
</gene>
<dbReference type="AlphaFoldDB" id="A0A2H3CLK2"/>
<proteinExistence type="predicted"/>
<sequence length="306" mass="35345">MHATIQLPPELVDIIITEFWYSEHPSKDRIAFMTACPLINSVWRDVYARITSRDVYVPKVAYLLHLSSIILWDDSPIYGCFPSDSTRTITCYVDLTQSADDAAKDPYSVFCSLPNYLGFRLCFSNIEQINLEMKFRIGWYCSGLSPRHQLELFRTRVSIELNHASSQLSVLPAEWSVAVHCPPDVKDVYLIKIAQIYRRSILAGATMDMVQRCYTLSGGIRAAIKRSTYHHGAHHFHKRFGIQEKRGDVRDININLGTQRHWRWSWNFKNILSEIYGTLCFIHTVCSHGVIERHSWEHVLTQAPRA</sequence>
<evidence type="ECO:0000313" key="1">
    <source>
        <dbReference type="EMBL" id="PBK83915.1"/>
    </source>
</evidence>
<evidence type="ECO:0000313" key="2">
    <source>
        <dbReference type="Proteomes" id="UP000217790"/>
    </source>
</evidence>
<dbReference type="InParanoid" id="A0A2H3CLK2"/>
<organism evidence="1 2">
    <name type="scientific">Armillaria gallica</name>
    <name type="common">Bulbous honey fungus</name>
    <name type="synonym">Armillaria bulbosa</name>
    <dbReference type="NCBI Taxonomy" id="47427"/>
    <lineage>
        <taxon>Eukaryota</taxon>
        <taxon>Fungi</taxon>
        <taxon>Dikarya</taxon>
        <taxon>Basidiomycota</taxon>
        <taxon>Agaricomycotina</taxon>
        <taxon>Agaricomycetes</taxon>
        <taxon>Agaricomycetidae</taxon>
        <taxon>Agaricales</taxon>
        <taxon>Marasmiineae</taxon>
        <taxon>Physalacriaceae</taxon>
        <taxon>Armillaria</taxon>
    </lineage>
</organism>